<feature type="compositionally biased region" description="Polar residues" evidence="1">
    <location>
        <begin position="62"/>
        <end position="79"/>
    </location>
</feature>
<comment type="caution">
    <text evidence="2">The sequence shown here is derived from an EMBL/GenBank/DDBJ whole genome shotgun (WGS) entry which is preliminary data.</text>
</comment>
<evidence type="ECO:0000313" key="3">
    <source>
        <dbReference type="Proteomes" id="UP000499080"/>
    </source>
</evidence>
<dbReference type="AlphaFoldDB" id="A0A4Y2FLP8"/>
<reference evidence="2 3" key="1">
    <citation type="journal article" date="2019" name="Sci. Rep.">
        <title>Orb-weaving spider Araneus ventricosus genome elucidates the spidroin gene catalogue.</title>
        <authorList>
            <person name="Kono N."/>
            <person name="Nakamura H."/>
            <person name="Ohtoshi R."/>
            <person name="Moran D.A.P."/>
            <person name="Shinohara A."/>
            <person name="Yoshida Y."/>
            <person name="Fujiwara M."/>
            <person name="Mori M."/>
            <person name="Tomita M."/>
            <person name="Arakawa K."/>
        </authorList>
    </citation>
    <scope>NUCLEOTIDE SEQUENCE [LARGE SCALE GENOMIC DNA]</scope>
</reference>
<sequence length="216" mass="23062">MLESRDVETARTSNERAPLLGNGATSNRLGQLFRMPVTSNAQTPLDGNDTVFNEQAPLDGNGATSNEQTPPFGQGTSNSNTQPLTCKYLPHADTPCATVFSVAALYSCVRSLGKIPQVHPASFISLRCCRVFASCWTRRASDAAVPSFLSLSAAAIVAAESHPQRIGSLFWLDAVVRGSLLPLGSTAQDHCRTLANNPWSVVLPLLRGLGLLHFCP</sequence>
<organism evidence="2 3">
    <name type="scientific">Araneus ventricosus</name>
    <name type="common">Orbweaver spider</name>
    <name type="synonym">Epeira ventricosa</name>
    <dbReference type="NCBI Taxonomy" id="182803"/>
    <lineage>
        <taxon>Eukaryota</taxon>
        <taxon>Metazoa</taxon>
        <taxon>Ecdysozoa</taxon>
        <taxon>Arthropoda</taxon>
        <taxon>Chelicerata</taxon>
        <taxon>Arachnida</taxon>
        <taxon>Araneae</taxon>
        <taxon>Araneomorphae</taxon>
        <taxon>Entelegynae</taxon>
        <taxon>Araneoidea</taxon>
        <taxon>Araneidae</taxon>
        <taxon>Araneus</taxon>
    </lineage>
</organism>
<evidence type="ECO:0000313" key="2">
    <source>
        <dbReference type="EMBL" id="GBM41937.1"/>
    </source>
</evidence>
<feature type="region of interest" description="Disordered" evidence="1">
    <location>
        <begin position="39"/>
        <end position="79"/>
    </location>
</feature>
<evidence type="ECO:0000256" key="1">
    <source>
        <dbReference type="SAM" id="MobiDB-lite"/>
    </source>
</evidence>
<proteinExistence type="predicted"/>
<keyword evidence="3" id="KW-1185">Reference proteome</keyword>
<accession>A0A4Y2FLP8</accession>
<dbReference type="EMBL" id="BGPR01000979">
    <property type="protein sequence ID" value="GBM41937.1"/>
    <property type="molecule type" value="Genomic_DNA"/>
</dbReference>
<name>A0A4Y2FLP8_ARAVE</name>
<protein>
    <submittedName>
        <fullName evidence="2">Uncharacterized protein</fullName>
    </submittedName>
</protein>
<feature type="region of interest" description="Disordered" evidence="1">
    <location>
        <begin position="1"/>
        <end position="25"/>
    </location>
</feature>
<gene>
    <name evidence="2" type="ORF">AVEN_142911_1</name>
</gene>
<dbReference type="Proteomes" id="UP000499080">
    <property type="component" value="Unassembled WGS sequence"/>
</dbReference>
<feature type="compositionally biased region" description="Polar residues" evidence="1">
    <location>
        <begin position="39"/>
        <end position="53"/>
    </location>
</feature>